<name>A0A6J0UES2_9SAUR</name>
<evidence type="ECO:0000256" key="3">
    <source>
        <dbReference type="ARBA" id="ARBA00010989"/>
    </source>
</evidence>
<feature type="compositionally biased region" description="Basic residues" evidence="9">
    <location>
        <begin position="25"/>
        <end position="34"/>
    </location>
</feature>
<dbReference type="GO" id="GO:0001716">
    <property type="term" value="F:L-amino-acid oxidase activity"/>
    <property type="evidence" value="ECO:0007669"/>
    <property type="project" value="UniProtKB-EC"/>
</dbReference>
<dbReference type="InParanoid" id="A0A6J0UES2"/>
<dbReference type="Pfam" id="PF01266">
    <property type="entry name" value="DAO"/>
    <property type="match status" value="1"/>
</dbReference>
<feature type="domain" description="FAD dependent oxidoreductase" evidence="10">
    <location>
        <begin position="62"/>
        <end position="418"/>
    </location>
</feature>
<dbReference type="GO" id="GO:0005777">
    <property type="term" value="C:peroxisome"/>
    <property type="evidence" value="ECO:0007669"/>
    <property type="project" value="TreeGrafter"/>
</dbReference>
<dbReference type="NCBIfam" id="NF008425">
    <property type="entry name" value="PRK11259.1"/>
    <property type="match status" value="1"/>
</dbReference>
<proteinExistence type="inferred from homology"/>
<dbReference type="Gene3D" id="3.30.9.10">
    <property type="entry name" value="D-Amino Acid Oxidase, subunit A, domain 2"/>
    <property type="match status" value="1"/>
</dbReference>
<dbReference type="InterPro" id="IPR036188">
    <property type="entry name" value="FAD/NAD-bd_sf"/>
</dbReference>
<comment type="cofactor">
    <cofactor evidence="1">
        <name>FAD</name>
        <dbReference type="ChEBI" id="CHEBI:57692"/>
    </cofactor>
</comment>
<sequence>MPAKAGPGTRCLSSPRGVGSGSKVHVPKSPRRSLQRQTTKEERHDWEGTAMATGGKTSTLYDALVVGAGIQGAWAAYHLAKRGQKTLLLEQFPLPHTRGSSHGQSRIIRSAYPEAHYVAMMPEAHRLWAELETETGTKLYRPTNALILGRQEDPEFQSYCQAMEHHRIPRETLTPEALAQRFPEIHLRGGEMAISDHTAGVLYADKALKAVQDQFRRDGGTVRDGEKVLSIIPGAVVTVITSLGEHRARSLVVTAGAWTGPLLASLGLHLPLQPLRISVCYWRAKPPATLEAMPCFLGICLNGSQHHIYGLPANEYPGLVKICYHHGTPVDPDTPDQLSQASPNPVPDVQILQDFVSKYLPSLDPEPAVQERCLYTNTPDKDFVIDRHPRFRNIVIAAGFSGHGFKFAPVIGKVLGQLCLGQEPSYNLAPFRISRFPGLTKASL</sequence>
<feature type="region of interest" description="Disordered" evidence="9">
    <location>
        <begin position="1"/>
        <end position="48"/>
    </location>
</feature>
<reference evidence="12" key="1">
    <citation type="submission" date="2025-08" db="UniProtKB">
        <authorList>
            <consortium name="RefSeq"/>
        </authorList>
    </citation>
    <scope>IDENTIFICATION</scope>
</reference>
<dbReference type="GO" id="GO:0033514">
    <property type="term" value="P:L-lysine catabolic process to acetyl-CoA via L-pipecolate"/>
    <property type="evidence" value="ECO:0007669"/>
    <property type="project" value="TreeGrafter"/>
</dbReference>
<dbReference type="GeneID" id="110084318"/>
<comment type="similarity">
    <text evidence="3">Belongs to the MSOX/MTOX family.</text>
</comment>
<dbReference type="RefSeq" id="XP_020659201.2">
    <property type="nucleotide sequence ID" value="XM_020803542.2"/>
</dbReference>
<keyword evidence="8" id="KW-0325">Glycoprotein</keyword>
<evidence type="ECO:0000256" key="1">
    <source>
        <dbReference type="ARBA" id="ARBA00001974"/>
    </source>
</evidence>
<evidence type="ECO:0000259" key="10">
    <source>
        <dbReference type="Pfam" id="PF01266"/>
    </source>
</evidence>
<dbReference type="InterPro" id="IPR045170">
    <property type="entry name" value="MTOX"/>
</dbReference>
<dbReference type="CTD" id="51268"/>
<protein>
    <recommendedName>
        <fullName evidence="4">L-amino-acid oxidase</fullName>
        <ecNumber evidence="4">1.4.3.2</ecNumber>
    </recommendedName>
</protein>
<gene>
    <name evidence="12" type="primary">PIPOX</name>
</gene>
<dbReference type="Proteomes" id="UP001652642">
    <property type="component" value="Chromosome 7"/>
</dbReference>
<evidence type="ECO:0000313" key="11">
    <source>
        <dbReference type="Proteomes" id="UP001652642"/>
    </source>
</evidence>
<dbReference type="GO" id="GO:0050660">
    <property type="term" value="F:flavin adenine dinucleotide binding"/>
    <property type="evidence" value="ECO:0007669"/>
    <property type="project" value="InterPro"/>
</dbReference>
<dbReference type="AlphaFoldDB" id="A0A6J0UES2"/>
<dbReference type="EC" id="1.4.3.2" evidence="4"/>
<evidence type="ECO:0000256" key="9">
    <source>
        <dbReference type="SAM" id="MobiDB-lite"/>
    </source>
</evidence>
<keyword evidence="6" id="KW-0274">FAD</keyword>
<keyword evidence="11" id="KW-1185">Reference proteome</keyword>
<dbReference type="InterPro" id="IPR006076">
    <property type="entry name" value="FAD-dep_OxRdtase"/>
</dbReference>
<dbReference type="PANTHER" id="PTHR10961:SF46">
    <property type="entry name" value="PEROXISOMAL SARCOSINE OXIDASE"/>
    <property type="match status" value="1"/>
</dbReference>
<dbReference type="SUPFAM" id="SSF51905">
    <property type="entry name" value="FAD/NAD(P)-binding domain"/>
    <property type="match status" value="1"/>
</dbReference>
<comment type="similarity">
    <text evidence="2">Belongs to the flavin monoamine oxidase family. FIG1 subfamily.</text>
</comment>
<dbReference type="KEGG" id="pvt:110084318"/>
<feature type="compositionally biased region" description="Basic and acidic residues" evidence="9">
    <location>
        <begin position="38"/>
        <end position="47"/>
    </location>
</feature>
<evidence type="ECO:0000256" key="2">
    <source>
        <dbReference type="ARBA" id="ARBA00005465"/>
    </source>
</evidence>
<organism evidence="11 12">
    <name type="scientific">Pogona vitticeps</name>
    <name type="common">central bearded dragon</name>
    <dbReference type="NCBI Taxonomy" id="103695"/>
    <lineage>
        <taxon>Eukaryota</taxon>
        <taxon>Metazoa</taxon>
        <taxon>Chordata</taxon>
        <taxon>Craniata</taxon>
        <taxon>Vertebrata</taxon>
        <taxon>Euteleostomi</taxon>
        <taxon>Lepidosauria</taxon>
        <taxon>Squamata</taxon>
        <taxon>Bifurcata</taxon>
        <taxon>Unidentata</taxon>
        <taxon>Episquamata</taxon>
        <taxon>Toxicofera</taxon>
        <taxon>Iguania</taxon>
        <taxon>Acrodonta</taxon>
        <taxon>Agamidae</taxon>
        <taxon>Amphibolurinae</taxon>
        <taxon>Pogona</taxon>
    </lineage>
</organism>
<evidence type="ECO:0000313" key="12">
    <source>
        <dbReference type="RefSeq" id="XP_020659201.2"/>
    </source>
</evidence>
<keyword evidence="5" id="KW-0285">Flavoprotein</keyword>
<dbReference type="PANTHER" id="PTHR10961">
    <property type="entry name" value="PEROXISOMAL SARCOSINE OXIDASE"/>
    <property type="match status" value="1"/>
</dbReference>
<evidence type="ECO:0000256" key="6">
    <source>
        <dbReference type="ARBA" id="ARBA00022827"/>
    </source>
</evidence>
<evidence type="ECO:0000256" key="5">
    <source>
        <dbReference type="ARBA" id="ARBA00022630"/>
    </source>
</evidence>
<dbReference type="OrthoDB" id="424974at2759"/>
<evidence type="ECO:0000256" key="7">
    <source>
        <dbReference type="ARBA" id="ARBA00023002"/>
    </source>
</evidence>
<accession>A0A6J0UES2</accession>
<dbReference type="GO" id="GO:0050031">
    <property type="term" value="F:L-pipecolate oxidase activity"/>
    <property type="evidence" value="ECO:0007669"/>
    <property type="project" value="UniProtKB-EC"/>
</dbReference>
<dbReference type="Gene3D" id="3.50.50.60">
    <property type="entry name" value="FAD/NAD(P)-binding domain"/>
    <property type="match status" value="1"/>
</dbReference>
<evidence type="ECO:0000256" key="8">
    <source>
        <dbReference type="ARBA" id="ARBA00023180"/>
    </source>
</evidence>
<dbReference type="SUPFAM" id="SSF54373">
    <property type="entry name" value="FAD-linked reductases, C-terminal domain"/>
    <property type="match status" value="1"/>
</dbReference>
<keyword evidence="7" id="KW-0560">Oxidoreductase</keyword>
<evidence type="ECO:0000256" key="4">
    <source>
        <dbReference type="ARBA" id="ARBA00012806"/>
    </source>
</evidence>
<dbReference type="GO" id="GO:0008115">
    <property type="term" value="F:sarcosine oxidase activity"/>
    <property type="evidence" value="ECO:0007669"/>
    <property type="project" value="UniProtKB-EC"/>
</dbReference>